<dbReference type="EMBL" id="CP144691">
    <property type="protein sequence ID" value="WVY94937.1"/>
    <property type="molecule type" value="Genomic_DNA"/>
</dbReference>
<reference evidence="1 2" key="1">
    <citation type="journal article" date="2023" name="Life. Sci Alliance">
        <title>Evolutionary insights into 3D genome organization and epigenetic landscape of Vigna mungo.</title>
        <authorList>
            <person name="Junaid A."/>
            <person name="Singh B."/>
            <person name="Bhatia S."/>
        </authorList>
    </citation>
    <scope>NUCLEOTIDE SEQUENCE [LARGE SCALE GENOMIC DNA]</scope>
    <source>
        <strain evidence="1">Urdbean</strain>
    </source>
</reference>
<evidence type="ECO:0000313" key="1">
    <source>
        <dbReference type="EMBL" id="WVY94937.1"/>
    </source>
</evidence>
<evidence type="ECO:0000313" key="2">
    <source>
        <dbReference type="Proteomes" id="UP001374535"/>
    </source>
</evidence>
<dbReference type="InterPro" id="IPR010471">
    <property type="entry name" value="DUF1068"/>
</dbReference>
<dbReference type="PANTHER" id="PTHR32254:SF6">
    <property type="entry name" value="DUF1068 DOMAIN-CONTAINING PROTEIN"/>
    <property type="match status" value="1"/>
</dbReference>
<dbReference type="Proteomes" id="UP001374535">
    <property type="component" value="Chromosome 10"/>
</dbReference>
<name>A0AAQ3MPG3_VIGMU</name>
<dbReference type="AlphaFoldDB" id="A0AAQ3MPG3"/>
<protein>
    <submittedName>
        <fullName evidence="1">Uncharacterized protein</fullName>
    </submittedName>
</protein>
<accession>A0AAQ3MPG3</accession>
<keyword evidence="2" id="KW-1185">Reference proteome</keyword>
<dbReference type="Pfam" id="PF06364">
    <property type="entry name" value="DUF1068"/>
    <property type="match status" value="1"/>
</dbReference>
<proteinExistence type="predicted"/>
<gene>
    <name evidence="1" type="ORF">V8G54_034025</name>
</gene>
<sequence length="244" mass="27501">MAEPSIKNCSSNCFEFVMRVWRVHLPEQKLCPHGVLSVCLFLFTVGTPSRSLVKKSAPPQFSCPPCDCHCSSAEYLLDPLVLSYSDSGVATSAAICRGTGFCTLEEPKKIGALGFWEIQDSAMAQFLVNSSLAFLLVESVDCGKHDPVLNEEMNKGLLAMLSEELNLQKVVAKESLEHTKRLVMDARKTFSQYQKEAEKCNIGMETCEEARQRAEAELIEERRLTTMWENRAREYGWSDRKNHH</sequence>
<organism evidence="1 2">
    <name type="scientific">Vigna mungo</name>
    <name type="common">Black gram</name>
    <name type="synonym">Phaseolus mungo</name>
    <dbReference type="NCBI Taxonomy" id="3915"/>
    <lineage>
        <taxon>Eukaryota</taxon>
        <taxon>Viridiplantae</taxon>
        <taxon>Streptophyta</taxon>
        <taxon>Embryophyta</taxon>
        <taxon>Tracheophyta</taxon>
        <taxon>Spermatophyta</taxon>
        <taxon>Magnoliopsida</taxon>
        <taxon>eudicotyledons</taxon>
        <taxon>Gunneridae</taxon>
        <taxon>Pentapetalae</taxon>
        <taxon>rosids</taxon>
        <taxon>fabids</taxon>
        <taxon>Fabales</taxon>
        <taxon>Fabaceae</taxon>
        <taxon>Papilionoideae</taxon>
        <taxon>50 kb inversion clade</taxon>
        <taxon>NPAAA clade</taxon>
        <taxon>indigoferoid/millettioid clade</taxon>
        <taxon>Phaseoleae</taxon>
        <taxon>Vigna</taxon>
    </lineage>
</organism>
<dbReference type="PANTHER" id="PTHR32254">
    <property type="entry name" value="EXPRESSED PROTEIN"/>
    <property type="match status" value="1"/>
</dbReference>